<dbReference type="GO" id="GO:0042773">
    <property type="term" value="P:ATP synthesis coupled electron transport"/>
    <property type="evidence" value="ECO:0007669"/>
    <property type="project" value="InterPro"/>
</dbReference>
<dbReference type="PROSITE" id="PS00643">
    <property type="entry name" value="COMPLEX1_75K_3"/>
    <property type="match status" value="1"/>
</dbReference>
<dbReference type="CDD" id="cd02773">
    <property type="entry name" value="MopB_Res-Cmplx1_Nad11"/>
    <property type="match status" value="1"/>
</dbReference>
<keyword evidence="3 10" id="KW-0004">4Fe-4S</keyword>
<evidence type="ECO:0000256" key="1">
    <source>
        <dbReference type="ARBA" id="ARBA00001966"/>
    </source>
</evidence>
<dbReference type="AlphaFoldDB" id="A0A844H8B1"/>
<dbReference type="FunFam" id="3.30.70.20:FF:000002">
    <property type="entry name" value="NADH-ubiquinone oxidoreductase 75 kDa subunit"/>
    <property type="match status" value="1"/>
</dbReference>
<dbReference type="InterPro" id="IPR019574">
    <property type="entry name" value="NADH_UbQ_OxRdtase_Gsu_4Fe4S-bd"/>
</dbReference>
<dbReference type="RefSeq" id="WP_155064191.1">
    <property type="nucleotide sequence ID" value="NZ_WMIF01000009.1"/>
</dbReference>
<dbReference type="GO" id="GO:0051537">
    <property type="term" value="F:2 iron, 2 sulfur cluster binding"/>
    <property type="evidence" value="ECO:0007669"/>
    <property type="project" value="UniProtKB-UniRule"/>
</dbReference>
<organism evidence="14 15">
    <name type="scientific">Paracoccus limosus</name>
    <dbReference type="NCBI Taxonomy" id="913252"/>
    <lineage>
        <taxon>Bacteria</taxon>
        <taxon>Pseudomonadati</taxon>
        <taxon>Pseudomonadota</taxon>
        <taxon>Alphaproteobacteria</taxon>
        <taxon>Rhodobacterales</taxon>
        <taxon>Paracoccaceae</taxon>
        <taxon>Paracoccus</taxon>
    </lineage>
</organism>
<comment type="function">
    <text evidence="10">NDH-1 shuttles electrons from NADH, via FMN and iron-sulfur (Fe-S) centers, to quinones in the respiratory chain. Couples the redox reaction to proton translocation (for every two electrons transferred, four hydrogen ions are translocated across the cytoplasmic membrane), and thus conserves the redox energy in a proton gradient.</text>
</comment>
<dbReference type="FunFam" id="3.30.200.210:FF:000002">
    <property type="entry name" value="NADH-ubiquinone oxidoreductase 75 kDa subunit"/>
    <property type="match status" value="1"/>
</dbReference>
<keyword evidence="6 10" id="KW-0408">Iron</keyword>
<dbReference type="InterPro" id="IPR001041">
    <property type="entry name" value="2Fe-2S_ferredoxin-type"/>
</dbReference>
<comment type="caution">
    <text evidence="14">The sequence shown here is derived from an EMBL/GenBank/DDBJ whole genome shotgun (WGS) entry which is preliminary data.</text>
</comment>
<evidence type="ECO:0000256" key="9">
    <source>
        <dbReference type="ARBA" id="ARBA00047712"/>
    </source>
</evidence>
<dbReference type="SUPFAM" id="SSF54292">
    <property type="entry name" value="2Fe-2S ferredoxin-like"/>
    <property type="match status" value="1"/>
</dbReference>
<dbReference type="GO" id="GO:0016020">
    <property type="term" value="C:membrane"/>
    <property type="evidence" value="ECO:0007669"/>
    <property type="project" value="InterPro"/>
</dbReference>
<dbReference type="Pfam" id="PF09326">
    <property type="entry name" value="NADH_dhqG_C"/>
    <property type="match status" value="1"/>
</dbReference>
<evidence type="ECO:0000259" key="13">
    <source>
        <dbReference type="PROSITE" id="PS51839"/>
    </source>
</evidence>
<dbReference type="PROSITE" id="PS51839">
    <property type="entry name" value="4FE4S_HC3"/>
    <property type="match status" value="1"/>
</dbReference>
<dbReference type="GO" id="GO:0016651">
    <property type="term" value="F:oxidoreductase activity, acting on NAD(P)H"/>
    <property type="evidence" value="ECO:0007669"/>
    <property type="project" value="InterPro"/>
</dbReference>
<dbReference type="Gene3D" id="3.30.70.20">
    <property type="match status" value="1"/>
</dbReference>
<keyword evidence="8 10" id="KW-0520">NAD</keyword>
<dbReference type="SUPFAM" id="SSF53706">
    <property type="entry name" value="Formate dehydrogenase/DMSO reductase, domains 1-3"/>
    <property type="match status" value="1"/>
</dbReference>
<dbReference type="EC" id="7.1.1.-" evidence="10"/>
<dbReference type="CDD" id="cd00207">
    <property type="entry name" value="fer2"/>
    <property type="match status" value="1"/>
</dbReference>
<dbReference type="GO" id="GO:0046872">
    <property type="term" value="F:metal ion binding"/>
    <property type="evidence" value="ECO:0007669"/>
    <property type="project" value="UniProtKB-UniRule"/>
</dbReference>
<comment type="cofactor">
    <cofactor evidence="1 10">
        <name>[4Fe-4S] cluster</name>
        <dbReference type="ChEBI" id="CHEBI:49883"/>
    </cofactor>
</comment>
<evidence type="ECO:0000256" key="7">
    <source>
        <dbReference type="ARBA" id="ARBA00023014"/>
    </source>
</evidence>
<dbReference type="Pfam" id="PF22117">
    <property type="entry name" value="Fer4_Nqo3"/>
    <property type="match status" value="1"/>
</dbReference>
<accession>A0A844H8B1</accession>
<dbReference type="SUPFAM" id="SSF54862">
    <property type="entry name" value="4Fe-4S ferredoxins"/>
    <property type="match status" value="1"/>
</dbReference>
<comment type="similarity">
    <text evidence="2 10">Belongs to the complex I 75 kDa subunit family.</text>
</comment>
<evidence type="ECO:0000256" key="5">
    <source>
        <dbReference type="ARBA" id="ARBA00022967"/>
    </source>
</evidence>
<dbReference type="Gene3D" id="3.40.50.740">
    <property type="match status" value="1"/>
</dbReference>
<evidence type="ECO:0000259" key="11">
    <source>
        <dbReference type="PROSITE" id="PS51085"/>
    </source>
</evidence>
<dbReference type="Pfam" id="PF13510">
    <property type="entry name" value="Fer2_4"/>
    <property type="match status" value="1"/>
</dbReference>
<keyword evidence="7 10" id="KW-0411">Iron-sulfur</keyword>
<dbReference type="EMBL" id="WMIF01000009">
    <property type="protein sequence ID" value="MTH34628.1"/>
    <property type="molecule type" value="Genomic_DNA"/>
</dbReference>
<dbReference type="PROSITE" id="PS00642">
    <property type="entry name" value="COMPLEX1_75K_2"/>
    <property type="match status" value="1"/>
</dbReference>
<gene>
    <name evidence="14" type="ORF">GL279_08450</name>
</gene>
<dbReference type="PROSITE" id="PS00641">
    <property type="entry name" value="COMPLEX1_75K_1"/>
    <property type="match status" value="1"/>
</dbReference>
<dbReference type="Gene3D" id="3.30.200.210">
    <property type="match status" value="1"/>
</dbReference>
<evidence type="ECO:0000256" key="4">
    <source>
        <dbReference type="ARBA" id="ARBA00022723"/>
    </source>
</evidence>
<dbReference type="InterPro" id="IPR000283">
    <property type="entry name" value="NADH_UbQ_OxRdtase_75kDa_su_CS"/>
</dbReference>
<dbReference type="SMART" id="SM00929">
    <property type="entry name" value="NADH-G_4Fe-4S_3"/>
    <property type="match status" value="1"/>
</dbReference>
<dbReference type="InterPro" id="IPR050123">
    <property type="entry name" value="Prok_molybdopt-oxidoreductase"/>
</dbReference>
<dbReference type="InterPro" id="IPR015405">
    <property type="entry name" value="NDUFS1-like_C"/>
</dbReference>
<dbReference type="Pfam" id="PF10588">
    <property type="entry name" value="NADH-G_4Fe-4S_3"/>
    <property type="match status" value="1"/>
</dbReference>
<keyword evidence="10" id="KW-0874">Quinone</keyword>
<feature type="domain" description="4Fe-4S His(Cys)3-ligated-type" evidence="13">
    <location>
        <begin position="90"/>
        <end position="129"/>
    </location>
</feature>
<keyword evidence="4 10" id="KW-0479">Metal-binding</keyword>
<dbReference type="InterPro" id="IPR006963">
    <property type="entry name" value="Mopterin_OxRdtase_4Fe-4S_dom"/>
</dbReference>
<dbReference type="FunFam" id="3.10.20.740:FF:000001">
    <property type="entry name" value="NADH-quinone oxidoreductase subunit G"/>
    <property type="match status" value="1"/>
</dbReference>
<dbReference type="GO" id="GO:0051539">
    <property type="term" value="F:4 iron, 4 sulfur cluster binding"/>
    <property type="evidence" value="ECO:0007669"/>
    <property type="project" value="UniProtKB-KW"/>
</dbReference>
<evidence type="ECO:0000313" key="14">
    <source>
        <dbReference type="EMBL" id="MTH34628.1"/>
    </source>
</evidence>
<dbReference type="GO" id="GO:0008137">
    <property type="term" value="F:NADH dehydrogenase (ubiquinone) activity"/>
    <property type="evidence" value="ECO:0007669"/>
    <property type="project" value="UniProtKB-UniRule"/>
</dbReference>
<dbReference type="Pfam" id="PF00384">
    <property type="entry name" value="Molybdopterin"/>
    <property type="match status" value="1"/>
</dbReference>
<evidence type="ECO:0000256" key="8">
    <source>
        <dbReference type="ARBA" id="ARBA00023027"/>
    </source>
</evidence>
<reference evidence="14 15" key="1">
    <citation type="submission" date="2019-11" db="EMBL/GenBank/DDBJ databases">
        <authorList>
            <person name="Dong K."/>
        </authorList>
    </citation>
    <scope>NUCLEOTIDE SEQUENCE [LARGE SCALE GENOMIC DNA]</scope>
    <source>
        <strain evidence="14 15">JCM 17370</strain>
    </source>
</reference>
<protein>
    <recommendedName>
        <fullName evidence="10">NADH-quinone oxidoreductase</fullName>
        <ecNumber evidence="10">7.1.1.-</ecNumber>
    </recommendedName>
</protein>
<dbReference type="PANTHER" id="PTHR43105:SF13">
    <property type="entry name" value="NADH-UBIQUINONE OXIDOREDUCTASE 75 KDA SUBUNIT, MITOCHONDRIAL"/>
    <property type="match status" value="1"/>
</dbReference>
<keyword evidence="5 10" id="KW-1278">Translocase</keyword>
<feature type="domain" description="2Fe-2S ferredoxin-type" evidence="11">
    <location>
        <begin position="5"/>
        <end position="90"/>
    </location>
</feature>
<dbReference type="GO" id="GO:0048038">
    <property type="term" value="F:quinone binding"/>
    <property type="evidence" value="ECO:0007669"/>
    <property type="project" value="UniProtKB-UniRule"/>
</dbReference>
<evidence type="ECO:0000256" key="3">
    <source>
        <dbReference type="ARBA" id="ARBA00022485"/>
    </source>
</evidence>
<dbReference type="Gene3D" id="3.10.20.740">
    <property type="match status" value="1"/>
</dbReference>
<evidence type="ECO:0000256" key="2">
    <source>
        <dbReference type="ARBA" id="ARBA00005404"/>
    </source>
</evidence>
<dbReference type="InterPro" id="IPR010228">
    <property type="entry name" value="NADH_UbQ_OxRdtase_Gsu"/>
</dbReference>
<evidence type="ECO:0000256" key="6">
    <source>
        <dbReference type="ARBA" id="ARBA00023004"/>
    </source>
</evidence>
<comment type="catalytic activity">
    <reaction evidence="9 10">
        <text>a quinone + NADH + 5 H(+)(in) = a quinol + NAD(+) + 4 H(+)(out)</text>
        <dbReference type="Rhea" id="RHEA:57888"/>
        <dbReference type="ChEBI" id="CHEBI:15378"/>
        <dbReference type="ChEBI" id="CHEBI:24646"/>
        <dbReference type="ChEBI" id="CHEBI:57540"/>
        <dbReference type="ChEBI" id="CHEBI:57945"/>
        <dbReference type="ChEBI" id="CHEBI:132124"/>
    </reaction>
</comment>
<dbReference type="PANTHER" id="PTHR43105">
    <property type="entry name" value="RESPIRATORY NITRATE REDUCTASE"/>
    <property type="match status" value="1"/>
</dbReference>
<keyword evidence="10" id="KW-0001">2Fe-2S</keyword>
<evidence type="ECO:0000259" key="12">
    <source>
        <dbReference type="PROSITE" id="PS51669"/>
    </source>
</evidence>
<keyword evidence="14" id="KW-0560">Oxidoreductase</keyword>
<proteinExistence type="inferred from homology"/>
<name>A0A844H8B1_9RHOB</name>
<dbReference type="Proteomes" id="UP000442533">
    <property type="component" value="Unassembled WGS sequence"/>
</dbReference>
<dbReference type="InterPro" id="IPR006656">
    <property type="entry name" value="Mopterin_OxRdtase"/>
</dbReference>
<dbReference type="PROSITE" id="PS51085">
    <property type="entry name" value="2FE2S_FER_2"/>
    <property type="match status" value="1"/>
</dbReference>
<keyword evidence="15" id="KW-1185">Reference proteome</keyword>
<comment type="cofactor">
    <cofactor evidence="10">
        <name>[2Fe-2S] cluster</name>
        <dbReference type="ChEBI" id="CHEBI:190135"/>
    </cofactor>
    <text evidence="10">Binds 1 [2Fe-2S] cluster per subunit.</text>
</comment>
<evidence type="ECO:0000313" key="15">
    <source>
        <dbReference type="Proteomes" id="UP000442533"/>
    </source>
</evidence>
<evidence type="ECO:0000256" key="10">
    <source>
        <dbReference type="RuleBase" id="RU003525"/>
    </source>
</evidence>
<dbReference type="OrthoDB" id="9816402at2"/>
<dbReference type="InterPro" id="IPR036010">
    <property type="entry name" value="2Fe-2S_ferredoxin-like_sf"/>
</dbReference>
<sequence length="673" mass="72725">MADLRKLKIDDKIIEVDPNLTLIQACEQAGIEVPRFCYHERLSIAGNCRMCLVEVVGGPPKPAASCAMQVKDLRPGPDGAPSEIKTNSPMVKKAREGVMEFLLINHPLDCPICDQGGECDLQDQAMAYGIDFSRYREPKRATEDLNLGPLVETHMTRCISCTRCVRFTTEVAGITQMGQTGRGEDSEITSYLNETLASNMQGNIIDLCPVGALVSKPYAFTARPWELTKTETIDVMDALGANIRVDTKGREVMRILPRNNDGVNEEWISDKTRFVWDGLRRQRLDRPYIRENGKLRPASWPEALEAAAKAMKGKKVAGLIGDLVPTEAAFSLKQLIEGLGGKVECRTDGARLPAGNRSAYVGTARIEDIDTAAMIQLIGTNPREEAPVLNARIRKAWARGAQIGLVGEPVDLTYDYAHLGNDRAALAKLSSMEITDATKAKPTLVIVGQGALREADGEAVLAHAMKLAENSNSKLLILHTAASRVGAMDVGAVTEGGLVAAIEGAEVVYNLGADEVDVAAGPVVIYQGSHGDRGAHRADIILPGACYTEENGLFVNTEGRPQLAMRANFAPGEGKENWAILRALSAELGKTQPWDSLAGLRRALVQAVPHLAQIDQVPENEWQALTRLDLGVASFRYAIKDFYLTNPIARSSPLMGELSAMAAARAATALAAE</sequence>
<dbReference type="Pfam" id="PF22151">
    <property type="entry name" value="Fer4_NDSU1"/>
    <property type="match status" value="1"/>
</dbReference>
<dbReference type="PROSITE" id="PS51669">
    <property type="entry name" value="4FE4S_MOW_BIS_MGD"/>
    <property type="match status" value="1"/>
</dbReference>
<feature type="domain" description="4Fe-4S Mo/W bis-MGD-type" evidence="12">
    <location>
        <begin position="227"/>
        <end position="283"/>
    </location>
</feature>
<dbReference type="InterPro" id="IPR054351">
    <property type="entry name" value="NADH_UbQ_OxRdtase_ferredoxin"/>
</dbReference>
<dbReference type="NCBIfam" id="TIGR01973">
    <property type="entry name" value="NuoG"/>
    <property type="match status" value="1"/>
</dbReference>